<comment type="caution">
    <text evidence="2">The sequence shown here is derived from an EMBL/GenBank/DDBJ whole genome shotgun (WGS) entry which is preliminary data.</text>
</comment>
<protein>
    <recommendedName>
        <fullName evidence="4">DUF4350 domain-containing protein</fullName>
    </recommendedName>
</protein>
<organism evidence="2 3">
    <name type="scientific">Sphingobacterium yanglingense</name>
    <dbReference type="NCBI Taxonomy" id="1437280"/>
    <lineage>
        <taxon>Bacteria</taxon>
        <taxon>Pseudomonadati</taxon>
        <taxon>Bacteroidota</taxon>
        <taxon>Sphingobacteriia</taxon>
        <taxon>Sphingobacteriales</taxon>
        <taxon>Sphingobacteriaceae</taxon>
        <taxon>Sphingobacterium</taxon>
    </lineage>
</organism>
<keyword evidence="1" id="KW-0812">Transmembrane</keyword>
<reference evidence="2 3" key="1">
    <citation type="submission" date="2019-03" db="EMBL/GenBank/DDBJ databases">
        <title>Genomic Encyclopedia of Archaeal and Bacterial Type Strains, Phase II (KMG-II): from individual species to whole genera.</title>
        <authorList>
            <person name="Goeker M."/>
        </authorList>
    </citation>
    <scope>NUCLEOTIDE SEQUENCE [LARGE SCALE GENOMIC DNA]</scope>
    <source>
        <strain evidence="2 3">DSM 28353</strain>
    </source>
</reference>
<evidence type="ECO:0000313" key="2">
    <source>
        <dbReference type="EMBL" id="TDQ73355.1"/>
    </source>
</evidence>
<dbReference type="EMBL" id="SNYV01000019">
    <property type="protein sequence ID" value="TDQ73355.1"/>
    <property type="molecule type" value="Genomic_DNA"/>
</dbReference>
<name>A0A4R6W9D1_9SPHI</name>
<evidence type="ECO:0000256" key="1">
    <source>
        <dbReference type="SAM" id="Phobius"/>
    </source>
</evidence>
<gene>
    <name evidence="2" type="ORF">CLV99_4407</name>
</gene>
<keyword evidence="1" id="KW-1133">Transmembrane helix</keyword>
<dbReference type="Proteomes" id="UP000295292">
    <property type="component" value="Unassembled WGS sequence"/>
</dbReference>
<keyword evidence="3" id="KW-1185">Reference proteome</keyword>
<keyword evidence="1" id="KW-0472">Membrane</keyword>
<evidence type="ECO:0008006" key="4">
    <source>
        <dbReference type="Google" id="ProtNLM"/>
    </source>
</evidence>
<sequence>MKKSIWIGLLLVLTVAIGIALIDAGAKRPINWSKTYNFKDKIPYGLFVFRNEVPRILGSDRVYEDFGETLYELVDRLDSIRDYDAVLVDVYQYAGYDDLDAKKILDYADSGGEIFVASTYIGDELLDTLGIKAEALQYKLFVPTDKNVSYSLGQDTSRLYLDRVSDFNVFSKLNAKTCTILGQLHSRGRAIPNFIRVSHGKGAIYLHLVPEVFTNYHLLQEGGYEYVSRALGVIKNKKVLFSDYYFNSGQSATPLRVILTSPGFSQAWYLLLFGLFVLLLFKSKREQRAVKIVRPEANLSKEFAKTIGTLYYENGDPGNIVHKKIDYFLYAIRHNYHLETLDLLDDKFLRQLSLKSTVSLEETRTLFSFLHGCRARNSFSIEDVKDINRKIEEFKSKANLI</sequence>
<dbReference type="AlphaFoldDB" id="A0A4R6W9D1"/>
<dbReference type="OrthoDB" id="1111222at2"/>
<dbReference type="RefSeq" id="WP_133586541.1">
    <property type="nucleotide sequence ID" value="NZ_SNYV01000019.1"/>
</dbReference>
<accession>A0A4R6W9D1</accession>
<proteinExistence type="predicted"/>
<evidence type="ECO:0000313" key="3">
    <source>
        <dbReference type="Proteomes" id="UP000295292"/>
    </source>
</evidence>
<feature type="transmembrane region" description="Helical" evidence="1">
    <location>
        <begin position="263"/>
        <end position="281"/>
    </location>
</feature>